<proteinExistence type="predicted"/>
<dbReference type="GO" id="GO:0016779">
    <property type="term" value="F:nucleotidyltransferase activity"/>
    <property type="evidence" value="ECO:0007669"/>
    <property type="project" value="UniProtKB-KW"/>
</dbReference>
<dbReference type="OrthoDB" id="9788272at2"/>
<dbReference type="Gene3D" id="3.90.550.10">
    <property type="entry name" value="Spore Coat Polysaccharide Biosynthesis Protein SpsA, Chain A"/>
    <property type="match status" value="1"/>
</dbReference>
<keyword evidence="3" id="KW-0460">Magnesium</keyword>
<dbReference type="SUPFAM" id="SSF53448">
    <property type="entry name" value="Nucleotide-diphospho-sugar transferases"/>
    <property type="match status" value="1"/>
</dbReference>
<accession>A0A4R2RGD5</accession>
<dbReference type="CDD" id="cd06422">
    <property type="entry name" value="NTP_transferase_like_1"/>
    <property type="match status" value="1"/>
</dbReference>
<dbReference type="AlphaFoldDB" id="A0A4R2RGD5"/>
<feature type="domain" description="MobA-like NTP transferase" evidence="4">
    <location>
        <begin position="8"/>
        <end position="131"/>
    </location>
</feature>
<dbReference type="Proteomes" id="UP000295050">
    <property type="component" value="Unassembled WGS sequence"/>
</dbReference>
<name>A0A4R2RGD5_9RHOB</name>
<protein>
    <submittedName>
        <fullName evidence="5">MurNAc alpha-1-phosphate uridylyltransferase</fullName>
    </submittedName>
</protein>
<evidence type="ECO:0000313" key="6">
    <source>
        <dbReference type="Proteomes" id="UP000295050"/>
    </source>
</evidence>
<dbReference type="InterPro" id="IPR029044">
    <property type="entry name" value="Nucleotide-diphossugar_trans"/>
</dbReference>
<evidence type="ECO:0000313" key="5">
    <source>
        <dbReference type="EMBL" id="TCP61147.1"/>
    </source>
</evidence>
<dbReference type="Pfam" id="PF12804">
    <property type="entry name" value="NTP_transf_3"/>
    <property type="match status" value="1"/>
</dbReference>
<dbReference type="InterPro" id="IPR050065">
    <property type="entry name" value="GlmU-like"/>
</dbReference>
<keyword evidence="2 5" id="KW-0548">Nucleotidyltransferase</keyword>
<evidence type="ECO:0000256" key="3">
    <source>
        <dbReference type="ARBA" id="ARBA00022842"/>
    </source>
</evidence>
<gene>
    <name evidence="5" type="ORF">EV663_10694</name>
</gene>
<reference evidence="5 6" key="1">
    <citation type="submission" date="2019-03" db="EMBL/GenBank/DDBJ databases">
        <title>Genomic Encyclopedia of Type Strains, Phase IV (KMG-IV): sequencing the most valuable type-strain genomes for metagenomic binning, comparative biology and taxonomic classification.</title>
        <authorList>
            <person name="Goeker M."/>
        </authorList>
    </citation>
    <scope>NUCLEOTIDE SEQUENCE [LARGE SCALE GENOMIC DNA]</scope>
    <source>
        <strain evidence="5 6">DSM 24766</strain>
    </source>
</reference>
<evidence type="ECO:0000256" key="1">
    <source>
        <dbReference type="ARBA" id="ARBA00022679"/>
    </source>
</evidence>
<evidence type="ECO:0000256" key="2">
    <source>
        <dbReference type="ARBA" id="ARBA00022695"/>
    </source>
</evidence>
<dbReference type="RefSeq" id="WP_132951327.1">
    <property type="nucleotide sequence ID" value="NZ_SLXU01000006.1"/>
</dbReference>
<keyword evidence="1 5" id="KW-0808">Transferase</keyword>
<evidence type="ECO:0000259" key="4">
    <source>
        <dbReference type="Pfam" id="PF12804"/>
    </source>
</evidence>
<dbReference type="EMBL" id="SLXU01000006">
    <property type="protein sequence ID" value="TCP61147.1"/>
    <property type="molecule type" value="Genomic_DNA"/>
</dbReference>
<dbReference type="PANTHER" id="PTHR43584">
    <property type="entry name" value="NUCLEOTIDYL TRANSFERASE"/>
    <property type="match status" value="1"/>
</dbReference>
<keyword evidence="6" id="KW-1185">Reference proteome</keyword>
<sequence length="230" mass="24763">MHPTSLMLFAAGFGTRMGDLTRTRPKPLVPVAGRPLIDHALDLCQEAGIAQVVVNTHYLADQVHAHLANRRGIVISHESPDILDTGGGLRHALPWLGPGPVFSLNSDAIWTGANPLAQLLAAWRPEQMDGLLLLVPKTRAHGHANKGDFTLDAAGRLRRGPGAVYSGAQIIRTDRLDTISERAFSLNRLWDLMLTEGRLFGAYHQGCWCDVGHPGGIAQAEELLAGAGDE</sequence>
<dbReference type="PANTHER" id="PTHR43584:SF8">
    <property type="entry name" value="N-ACETYLMURAMATE ALPHA-1-PHOSPHATE URIDYLYLTRANSFERASE"/>
    <property type="match status" value="1"/>
</dbReference>
<organism evidence="5 6">
    <name type="scientific">Rhodovulum bhavnagarense</name>
    <dbReference type="NCBI Taxonomy" id="992286"/>
    <lineage>
        <taxon>Bacteria</taxon>
        <taxon>Pseudomonadati</taxon>
        <taxon>Pseudomonadota</taxon>
        <taxon>Alphaproteobacteria</taxon>
        <taxon>Rhodobacterales</taxon>
        <taxon>Paracoccaceae</taxon>
        <taxon>Rhodovulum</taxon>
    </lineage>
</organism>
<dbReference type="InterPro" id="IPR025877">
    <property type="entry name" value="MobA-like_NTP_Trfase"/>
</dbReference>
<comment type="caution">
    <text evidence="5">The sequence shown here is derived from an EMBL/GenBank/DDBJ whole genome shotgun (WGS) entry which is preliminary data.</text>
</comment>